<proteinExistence type="predicted"/>
<dbReference type="GeneID" id="96263068"/>
<evidence type="ECO:0000313" key="2">
    <source>
        <dbReference type="EMBL" id="MBO8202694.1"/>
    </source>
</evidence>
<comment type="caution">
    <text evidence="2">The sequence shown here is derived from an EMBL/GenBank/DDBJ whole genome shotgun (WGS) entry which is preliminary data.</text>
</comment>
<organism evidence="2 3">
    <name type="scientific">Streptomyces smyrnaeus</name>
    <dbReference type="NCBI Taxonomy" id="1387713"/>
    <lineage>
        <taxon>Bacteria</taxon>
        <taxon>Bacillati</taxon>
        <taxon>Actinomycetota</taxon>
        <taxon>Actinomycetes</taxon>
        <taxon>Kitasatosporales</taxon>
        <taxon>Streptomycetaceae</taxon>
        <taxon>Streptomyces</taxon>
    </lineage>
</organism>
<evidence type="ECO:0000313" key="3">
    <source>
        <dbReference type="Proteomes" id="UP000721954"/>
    </source>
</evidence>
<sequence>MTPLETLLARRGDAPTLEDFGGEDRFFAQADELATSRLWFRAAEALLAAWDCLNSPDRAAAFIAEALTAENRPGVVGDLLDRLCDHPGYLRDHSTALNRIALRRTEPHATALEAETAGFFLEAALRLALAGGAIKRYGVLDVLTDPQAPSAPIGYARQVVRALGAGYEQWRDADLTNALHAFLDIPALRSDAAFELAMCHLSDAFNAADRSSLLTQLTASRTHFTEAIDSDQDRPDATAYRAAINAVLAFEANDNEALSTEAAQLRRSTSEHALWLTGLRTGWRDGRYDTEAAWYTLSADLEHAAAHLDSPLPTWPSQTIQHVFAAYIAHRSVRLTPTGDASALQLLVAPRIEDAFAAREGLLLHVHALLADAPPDWDRQAAEELRSAVESRLGLPPEEPEDGPGKDGAADDLAAELGRAVLAALPPDTLNGLHEQLTDTYSSHIKTLPKAEQDLFNEVIRGLQPCPDFQSFSVREHFIRLVTATIRFLANRTNRGRDKHTKKTAYLFAPKPGEKLPLEIELQEDLHDYLDSACFEVQMETIDRSGGRADILVIFPGFSIVIECKRELRKAEPADLKRYLGQTVAYQAAGVTLGMLAVLDLTPKPQWLPNLRDNMWTEHIPAPDSRQLDRWAVVMRVPGNRTTPHDMS</sequence>
<name>A0ABS3Y4V2_9ACTN</name>
<protein>
    <submittedName>
        <fullName evidence="2">Uncharacterized protein</fullName>
    </submittedName>
</protein>
<gene>
    <name evidence="2" type="ORF">JW613_31115</name>
</gene>
<feature type="region of interest" description="Disordered" evidence="1">
    <location>
        <begin position="388"/>
        <end position="410"/>
    </location>
</feature>
<evidence type="ECO:0000256" key="1">
    <source>
        <dbReference type="SAM" id="MobiDB-lite"/>
    </source>
</evidence>
<keyword evidence="3" id="KW-1185">Reference proteome</keyword>
<dbReference type="RefSeq" id="WP_209214211.1">
    <property type="nucleotide sequence ID" value="NZ_JAFFZM010000027.1"/>
</dbReference>
<reference evidence="2 3" key="1">
    <citation type="submission" date="2021-02" db="EMBL/GenBank/DDBJ databases">
        <title>Streptomyces spirodelae sp. nov., isolated from duckweed.</title>
        <authorList>
            <person name="Saimee Y."/>
            <person name="Duangmal K."/>
        </authorList>
    </citation>
    <scope>NUCLEOTIDE SEQUENCE [LARGE SCALE GENOMIC DNA]</scope>
    <source>
        <strain evidence="2 3">DSM 42105</strain>
    </source>
</reference>
<dbReference type="Proteomes" id="UP000721954">
    <property type="component" value="Unassembled WGS sequence"/>
</dbReference>
<accession>A0ABS3Y4V2</accession>
<dbReference type="EMBL" id="JAFFZM010000027">
    <property type="protein sequence ID" value="MBO8202694.1"/>
    <property type="molecule type" value="Genomic_DNA"/>
</dbReference>